<dbReference type="CDD" id="cd06261">
    <property type="entry name" value="TM_PBP2"/>
    <property type="match status" value="1"/>
</dbReference>
<feature type="transmembrane region" description="Helical" evidence="7">
    <location>
        <begin position="207"/>
        <end position="239"/>
    </location>
</feature>
<feature type="transmembrane region" description="Helical" evidence="7">
    <location>
        <begin position="259"/>
        <end position="284"/>
    </location>
</feature>
<keyword evidence="6 7" id="KW-0472">Membrane</keyword>
<evidence type="ECO:0000313" key="10">
    <source>
        <dbReference type="EMBL" id="MCM2387587.1"/>
    </source>
</evidence>
<evidence type="ECO:0000256" key="5">
    <source>
        <dbReference type="ARBA" id="ARBA00022989"/>
    </source>
</evidence>
<keyword evidence="5 7" id="KW-1133">Transmembrane helix</keyword>
<feature type="region of interest" description="Disordered" evidence="8">
    <location>
        <begin position="1"/>
        <end position="27"/>
    </location>
</feature>
<dbReference type="Gene3D" id="1.10.3720.10">
    <property type="entry name" value="MetI-like"/>
    <property type="match status" value="1"/>
</dbReference>
<dbReference type="InterPro" id="IPR000515">
    <property type="entry name" value="MetI-like"/>
</dbReference>
<dbReference type="Pfam" id="PF00528">
    <property type="entry name" value="BPD_transp_1"/>
    <property type="match status" value="1"/>
</dbReference>
<dbReference type="InterPro" id="IPR035906">
    <property type="entry name" value="MetI-like_sf"/>
</dbReference>
<evidence type="ECO:0000256" key="1">
    <source>
        <dbReference type="ARBA" id="ARBA00004651"/>
    </source>
</evidence>
<organism evidence="10 11">
    <name type="scientific">Streptomyces albipurpureus</name>
    <dbReference type="NCBI Taxonomy" id="2897419"/>
    <lineage>
        <taxon>Bacteria</taxon>
        <taxon>Bacillati</taxon>
        <taxon>Actinomycetota</taxon>
        <taxon>Actinomycetes</taxon>
        <taxon>Kitasatosporales</taxon>
        <taxon>Streptomycetaceae</taxon>
        <taxon>Streptomyces</taxon>
    </lineage>
</organism>
<feature type="transmembrane region" description="Helical" evidence="7">
    <location>
        <begin position="137"/>
        <end position="157"/>
    </location>
</feature>
<feature type="transmembrane region" description="Helical" evidence="7">
    <location>
        <begin position="105"/>
        <end position="125"/>
    </location>
</feature>
<name>A0ABT0UH87_9ACTN</name>
<keyword evidence="4 7" id="KW-0812">Transmembrane</keyword>
<evidence type="ECO:0000256" key="6">
    <source>
        <dbReference type="ARBA" id="ARBA00023136"/>
    </source>
</evidence>
<accession>A0ABT0UH87</accession>
<keyword evidence="2 7" id="KW-0813">Transport</keyword>
<evidence type="ECO:0000256" key="3">
    <source>
        <dbReference type="ARBA" id="ARBA00022475"/>
    </source>
</evidence>
<feature type="transmembrane region" description="Helical" evidence="7">
    <location>
        <begin position="163"/>
        <end position="186"/>
    </location>
</feature>
<evidence type="ECO:0000259" key="9">
    <source>
        <dbReference type="PROSITE" id="PS50928"/>
    </source>
</evidence>
<feature type="transmembrane region" description="Helical" evidence="7">
    <location>
        <begin position="44"/>
        <end position="63"/>
    </location>
</feature>
<feature type="domain" description="ABC transmembrane type-1" evidence="9">
    <location>
        <begin position="97"/>
        <end position="281"/>
    </location>
</feature>
<proteinExistence type="inferred from homology"/>
<dbReference type="PANTHER" id="PTHR30151:SF0">
    <property type="entry name" value="ABC TRANSPORTER PERMEASE PROTEIN MJ0413-RELATED"/>
    <property type="match status" value="1"/>
</dbReference>
<dbReference type="SUPFAM" id="SSF161098">
    <property type="entry name" value="MetI-like"/>
    <property type="match status" value="1"/>
</dbReference>
<evidence type="ECO:0000256" key="2">
    <source>
        <dbReference type="ARBA" id="ARBA00022448"/>
    </source>
</evidence>
<evidence type="ECO:0000256" key="7">
    <source>
        <dbReference type="RuleBase" id="RU363032"/>
    </source>
</evidence>
<comment type="subcellular location">
    <subcellularLocation>
        <location evidence="1 7">Cell membrane</location>
        <topology evidence="1 7">Multi-pass membrane protein</topology>
    </subcellularLocation>
</comment>
<evidence type="ECO:0000313" key="11">
    <source>
        <dbReference type="Proteomes" id="UP001431429"/>
    </source>
</evidence>
<dbReference type="PANTHER" id="PTHR30151">
    <property type="entry name" value="ALKANE SULFONATE ABC TRANSPORTER-RELATED, MEMBRANE SUBUNIT"/>
    <property type="match status" value="1"/>
</dbReference>
<gene>
    <name evidence="10" type="ORF">NBG84_04550</name>
</gene>
<comment type="caution">
    <text evidence="10">The sequence shown here is derived from an EMBL/GenBank/DDBJ whole genome shotgun (WGS) entry which is preliminary data.</text>
</comment>
<comment type="similarity">
    <text evidence="7">Belongs to the binding-protein-dependent transport system permease family.</text>
</comment>
<sequence>MTNPVTLDTGRTAPTQGRPAGSTVITPGKAELNPRRYQIRRRRLSAVLSLLPPVVLLVVWQLAAMNDLIDVRFFPPPTEIAESARELISSGALFDHVAATMNRVLLGYVPGVVLGIGFGLLLGTLPIANAIFRTSVTGAYTIPKLGIFPLLLLIFGVGETSKVLLVGMTVFLLVTIATADACHAIPSSMFDVAKAFRANYFRKLFEIVLPAALPPIFTSLRLAMGMSILVVIATEFVAADQGVGYLIWHSWSLFQPSPMYVGIVVSALLGVISTAVIGVVQRLCTPWARTRRRSRLRFRKAR</sequence>
<evidence type="ECO:0000256" key="4">
    <source>
        <dbReference type="ARBA" id="ARBA00022692"/>
    </source>
</evidence>
<evidence type="ECO:0000256" key="8">
    <source>
        <dbReference type="SAM" id="MobiDB-lite"/>
    </source>
</evidence>
<keyword evidence="11" id="KW-1185">Reference proteome</keyword>
<reference evidence="10" key="1">
    <citation type="submission" date="2022-06" db="EMBL/GenBank/DDBJ databases">
        <title>Genome public.</title>
        <authorList>
            <person name="Sun Q."/>
        </authorList>
    </citation>
    <scope>NUCLEOTIDE SEQUENCE</scope>
    <source>
        <strain evidence="10">CWNU-1</strain>
    </source>
</reference>
<dbReference type="RefSeq" id="WP_250917945.1">
    <property type="nucleotide sequence ID" value="NZ_JAMQAW010000003.1"/>
</dbReference>
<protein>
    <submittedName>
        <fullName evidence="10">ABC transporter permease</fullName>
    </submittedName>
</protein>
<dbReference type="EMBL" id="JAMQAW010000003">
    <property type="protein sequence ID" value="MCM2387587.1"/>
    <property type="molecule type" value="Genomic_DNA"/>
</dbReference>
<dbReference type="PROSITE" id="PS50928">
    <property type="entry name" value="ABC_TM1"/>
    <property type="match status" value="1"/>
</dbReference>
<keyword evidence="3" id="KW-1003">Cell membrane</keyword>
<dbReference type="Proteomes" id="UP001431429">
    <property type="component" value="Unassembled WGS sequence"/>
</dbReference>